<comment type="caution">
    <text evidence="1">The sequence shown here is derived from an EMBL/GenBank/DDBJ whole genome shotgun (WGS) entry which is preliminary data.</text>
</comment>
<dbReference type="Proteomes" id="UP000321574">
    <property type="component" value="Unassembled WGS sequence"/>
</dbReference>
<accession>A0A5C8P3A8</accession>
<dbReference type="AlphaFoldDB" id="A0A5C8P3A8"/>
<protein>
    <submittedName>
        <fullName evidence="1">DUF2487 family protein</fullName>
    </submittedName>
</protein>
<dbReference type="OrthoDB" id="2678750at2"/>
<organism evidence="1 2">
    <name type="scientific">Cerasibacillus terrae</name>
    <dbReference type="NCBI Taxonomy" id="2498845"/>
    <lineage>
        <taxon>Bacteria</taxon>
        <taxon>Bacillati</taxon>
        <taxon>Bacillota</taxon>
        <taxon>Bacilli</taxon>
        <taxon>Bacillales</taxon>
        <taxon>Bacillaceae</taxon>
        <taxon>Cerasibacillus</taxon>
    </lineage>
</organism>
<evidence type="ECO:0000313" key="2">
    <source>
        <dbReference type="Proteomes" id="UP000321574"/>
    </source>
</evidence>
<reference evidence="1 2" key="1">
    <citation type="submission" date="2019-06" db="EMBL/GenBank/DDBJ databases">
        <title>Cerasibacillus sp. nov., isolated from maize field.</title>
        <authorList>
            <person name="Lin S.-Y."/>
            <person name="Tsai C.-F."/>
            <person name="Young C.-C."/>
        </authorList>
    </citation>
    <scope>NUCLEOTIDE SEQUENCE [LARGE SCALE GENOMIC DNA]</scope>
    <source>
        <strain evidence="1 2">CC-CFT480</strain>
    </source>
</reference>
<keyword evidence="2" id="KW-1185">Reference proteome</keyword>
<dbReference type="RefSeq" id="WP_147665589.1">
    <property type="nucleotide sequence ID" value="NZ_VDUW01000001.1"/>
</dbReference>
<name>A0A5C8P3A8_9BACI</name>
<sequence length="152" mass="18486">MQWQQDDIKKYVQAKEYIDTIIMPLQPFHLTKDEKIAQTSYENEILTIFSNELEKELSGRTMRIPSYTYVRSADKEKEIERMKTWVTDIQEQPFEHLFFPTFDMTWKKHEINLPGNLIWLPVTQVEEIQSKEFKKWIHENVLQVSELIRSYW</sequence>
<evidence type="ECO:0000313" key="1">
    <source>
        <dbReference type="EMBL" id="TXL67852.1"/>
    </source>
</evidence>
<proteinExistence type="predicted"/>
<gene>
    <name evidence="1" type="ORF">FHP05_02185</name>
</gene>
<dbReference type="EMBL" id="VDUW01000001">
    <property type="protein sequence ID" value="TXL67852.1"/>
    <property type="molecule type" value="Genomic_DNA"/>
</dbReference>
<dbReference type="InterPro" id="IPR019615">
    <property type="entry name" value="DUF2487"/>
</dbReference>
<dbReference type="Pfam" id="PF10673">
    <property type="entry name" value="DUF2487"/>
    <property type="match status" value="1"/>
</dbReference>